<evidence type="ECO:0000256" key="2">
    <source>
        <dbReference type="ARBA" id="ARBA00022448"/>
    </source>
</evidence>
<dbReference type="PANTHER" id="PTHR42718:SF46">
    <property type="entry name" value="BLR6921 PROTEIN"/>
    <property type="match status" value="1"/>
</dbReference>
<evidence type="ECO:0000256" key="6">
    <source>
        <dbReference type="ARBA" id="ARBA00023136"/>
    </source>
</evidence>
<evidence type="ECO:0000313" key="10">
    <source>
        <dbReference type="Proteomes" id="UP000182521"/>
    </source>
</evidence>
<dbReference type="EMBL" id="CP009654">
    <property type="protein sequence ID" value="APC97575.1"/>
    <property type="molecule type" value="Genomic_DNA"/>
</dbReference>
<dbReference type="KEGG" id="frc:KX01_310"/>
<dbReference type="SUPFAM" id="SSF103473">
    <property type="entry name" value="MFS general substrate transporter"/>
    <property type="match status" value="1"/>
</dbReference>
<accession>A0A1J0KV66</accession>
<feature type="transmembrane region" description="Helical" evidence="7">
    <location>
        <begin position="98"/>
        <end position="115"/>
    </location>
</feature>
<evidence type="ECO:0000313" key="9">
    <source>
        <dbReference type="EMBL" id="APC97575.1"/>
    </source>
</evidence>
<evidence type="ECO:0000256" key="3">
    <source>
        <dbReference type="ARBA" id="ARBA00022475"/>
    </source>
</evidence>
<feature type="transmembrane region" description="Helical" evidence="7">
    <location>
        <begin position="192"/>
        <end position="215"/>
    </location>
</feature>
<keyword evidence="6 7" id="KW-0472">Membrane</keyword>
<feature type="transmembrane region" description="Helical" evidence="7">
    <location>
        <begin position="45"/>
        <end position="65"/>
    </location>
</feature>
<comment type="subcellular location">
    <subcellularLocation>
        <location evidence="1">Cell membrane</location>
        <topology evidence="1">Multi-pass membrane protein</topology>
    </subcellularLocation>
</comment>
<protein>
    <submittedName>
        <fullName evidence="9">Major Facilitator Superfamily protein</fullName>
    </submittedName>
</protein>
<dbReference type="Pfam" id="PF07690">
    <property type="entry name" value="MFS_1"/>
    <property type="match status" value="1"/>
</dbReference>
<proteinExistence type="predicted"/>
<keyword evidence="4 7" id="KW-0812">Transmembrane</keyword>
<keyword evidence="3" id="KW-1003">Cell membrane</keyword>
<dbReference type="STRING" id="1542390.KX01_310"/>
<dbReference type="Proteomes" id="UP000182521">
    <property type="component" value="Chromosome"/>
</dbReference>
<feature type="transmembrane region" description="Helical" evidence="7">
    <location>
        <begin position="355"/>
        <end position="376"/>
    </location>
</feature>
<evidence type="ECO:0000256" key="4">
    <source>
        <dbReference type="ARBA" id="ARBA00022692"/>
    </source>
</evidence>
<dbReference type="Gene3D" id="1.20.1250.20">
    <property type="entry name" value="MFS general substrate transporter like domains"/>
    <property type="match status" value="1"/>
</dbReference>
<gene>
    <name evidence="9" type="ORF">KX01_310</name>
</gene>
<feature type="transmembrane region" description="Helical" evidence="7">
    <location>
        <begin position="7"/>
        <end position="25"/>
    </location>
</feature>
<keyword evidence="10" id="KW-1185">Reference proteome</keyword>
<dbReference type="InterPro" id="IPR036259">
    <property type="entry name" value="MFS_trans_sf"/>
</dbReference>
<name>A0A1J0KV66_9GAMM</name>
<dbReference type="PANTHER" id="PTHR42718">
    <property type="entry name" value="MAJOR FACILITATOR SUPERFAMILY MULTIDRUG TRANSPORTER MFSC"/>
    <property type="match status" value="1"/>
</dbReference>
<evidence type="ECO:0000259" key="8">
    <source>
        <dbReference type="PROSITE" id="PS50850"/>
    </source>
</evidence>
<feature type="transmembrane region" description="Helical" evidence="7">
    <location>
        <begin position="292"/>
        <end position="311"/>
    </location>
</feature>
<feature type="transmembrane region" description="Helical" evidence="7">
    <location>
        <begin position="221"/>
        <end position="240"/>
    </location>
</feature>
<dbReference type="PROSITE" id="PS50850">
    <property type="entry name" value="MFS"/>
    <property type="match status" value="1"/>
</dbReference>
<feature type="transmembrane region" description="Helical" evidence="7">
    <location>
        <begin position="261"/>
        <end position="286"/>
    </location>
</feature>
<feature type="transmembrane region" description="Helical" evidence="7">
    <location>
        <begin position="127"/>
        <end position="152"/>
    </location>
</feature>
<feature type="transmembrane region" description="Helical" evidence="7">
    <location>
        <begin position="72"/>
        <end position="92"/>
    </location>
</feature>
<evidence type="ECO:0000256" key="1">
    <source>
        <dbReference type="ARBA" id="ARBA00004651"/>
    </source>
</evidence>
<dbReference type="GO" id="GO:0022857">
    <property type="term" value="F:transmembrane transporter activity"/>
    <property type="evidence" value="ECO:0007669"/>
    <property type="project" value="InterPro"/>
</dbReference>
<keyword evidence="5 7" id="KW-1133">Transmembrane helix</keyword>
<keyword evidence="2" id="KW-0813">Transport</keyword>
<dbReference type="OrthoDB" id="9812221at2"/>
<feature type="transmembrane region" description="Helical" evidence="7">
    <location>
        <begin position="323"/>
        <end position="349"/>
    </location>
</feature>
<evidence type="ECO:0000256" key="7">
    <source>
        <dbReference type="SAM" id="Phobius"/>
    </source>
</evidence>
<feature type="domain" description="Major facilitator superfamily (MFS) profile" evidence="8">
    <location>
        <begin position="7"/>
        <end position="458"/>
    </location>
</feature>
<dbReference type="InterPro" id="IPR020846">
    <property type="entry name" value="MFS_dom"/>
</dbReference>
<dbReference type="AlphaFoldDB" id="A0A1J0KV66"/>
<organism evidence="9 10">
    <name type="scientific">Francisella frigiditurris</name>
    <dbReference type="NCBI Taxonomy" id="1542390"/>
    <lineage>
        <taxon>Bacteria</taxon>
        <taxon>Pseudomonadati</taxon>
        <taxon>Pseudomonadota</taxon>
        <taxon>Gammaproteobacteria</taxon>
        <taxon>Thiotrichales</taxon>
        <taxon>Francisellaceae</taxon>
        <taxon>Francisella</taxon>
    </lineage>
</organism>
<evidence type="ECO:0000256" key="5">
    <source>
        <dbReference type="ARBA" id="ARBA00022989"/>
    </source>
</evidence>
<dbReference type="Gene3D" id="1.20.1720.10">
    <property type="entry name" value="Multidrug resistance protein D"/>
    <property type="match status" value="1"/>
</dbReference>
<dbReference type="RefSeq" id="WP_071664720.1">
    <property type="nucleotide sequence ID" value="NZ_CP009654.1"/>
</dbReference>
<feature type="transmembrane region" description="Helical" evidence="7">
    <location>
        <begin position="388"/>
        <end position="413"/>
    </location>
</feature>
<reference evidence="10" key="1">
    <citation type="submission" date="2014-10" db="EMBL/GenBank/DDBJ databases">
        <authorList>
            <person name="Kuske C.R."/>
            <person name="Challacombe J.F."/>
            <person name="Daligault H.E."/>
            <person name="Davenport K.W."/>
            <person name="Johnson S.L."/>
            <person name="Siddaramappa S."/>
            <person name="Petersen J.M."/>
        </authorList>
    </citation>
    <scope>NUCLEOTIDE SEQUENCE [LARGE SCALE GENOMIC DNA]</scope>
    <source>
        <strain evidence="10">CA97-1460</strain>
    </source>
</reference>
<dbReference type="PRINTS" id="PR01036">
    <property type="entry name" value="TCRTETB"/>
</dbReference>
<dbReference type="GO" id="GO:0005886">
    <property type="term" value="C:plasma membrane"/>
    <property type="evidence" value="ECO:0007669"/>
    <property type="project" value="UniProtKB-SubCell"/>
</dbReference>
<dbReference type="InterPro" id="IPR011701">
    <property type="entry name" value="MFS"/>
</dbReference>
<sequence length="464" mass="51672">MDQKKIIAYTIGVIMLMELIDGSALNTALPQIAISLQVNAITLKVAITVYLLTLGLFIPASAWFADKFGNKNLLFISISGFVISSMACGLSTNITSLIIFRAFQGVFGAFTMPVARLTMVRIFKGNMLAAMSVVAVIATIGPMIGPLVGGIITTYIGWRMIFFINLPIGIVAIILVYFYLPRTKLEKVQAKFDLKGFLIIGSSIAFLMLFVDLMIDQEISLLWKTLSLTLSIILGFFYLGHAKKLQDNAVINLNVFKNECFRYFIVISTLSRLVIMGMMFIFPLYLQTKQGFSAFYSGLSLMAFIIPVWLVKKLVKSILAKLHFYKFFIINVGLMALIYIAIGYVFLYFNFIEFLVLLTLLGCCFGTFTIIINAAIYNSLDNNDHMGVATIINSTIIQLTSAFAISWVGIVLATLSGVTNLSFHSVISFSAYAWTQIIYAIGLFIIMFYIFIFKPKNLENVPIT</sequence>
<feature type="transmembrane region" description="Helical" evidence="7">
    <location>
        <begin position="433"/>
        <end position="453"/>
    </location>
</feature>
<feature type="transmembrane region" description="Helical" evidence="7">
    <location>
        <begin position="158"/>
        <end position="180"/>
    </location>
</feature>